<gene>
    <name evidence="3" type="ORF">SOIL9_73350</name>
</gene>
<dbReference type="Pfam" id="PF13598">
    <property type="entry name" value="DUF4139"/>
    <property type="match status" value="1"/>
</dbReference>
<dbReference type="AlphaFoldDB" id="A0A6P2DMA9"/>
<reference evidence="3 4" key="1">
    <citation type="submission" date="2019-05" db="EMBL/GenBank/DDBJ databases">
        <authorList>
            <consortium name="Science for Life Laboratories"/>
        </authorList>
    </citation>
    <scope>NUCLEOTIDE SEQUENCE [LARGE SCALE GENOMIC DNA]</scope>
    <source>
        <strain evidence="3">Soil9</strain>
    </source>
</reference>
<organism evidence="3 4">
    <name type="scientific">Gemmata massiliana</name>
    <dbReference type="NCBI Taxonomy" id="1210884"/>
    <lineage>
        <taxon>Bacteria</taxon>
        <taxon>Pseudomonadati</taxon>
        <taxon>Planctomycetota</taxon>
        <taxon>Planctomycetia</taxon>
        <taxon>Gemmatales</taxon>
        <taxon>Gemmataceae</taxon>
        <taxon>Gemmata</taxon>
    </lineage>
</organism>
<evidence type="ECO:0000313" key="3">
    <source>
        <dbReference type="EMBL" id="VTS02981.1"/>
    </source>
</evidence>
<protein>
    <recommendedName>
        <fullName evidence="2">DUF4139 domain-containing protein</fullName>
    </recommendedName>
</protein>
<dbReference type="KEGG" id="gms:SOIL9_73350"/>
<evidence type="ECO:0000313" key="4">
    <source>
        <dbReference type="Proteomes" id="UP000464178"/>
    </source>
</evidence>
<evidence type="ECO:0000256" key="1">
    <source>
        <dbReference type="SAM" id="Coils"/>
    </source>
</evidence>
<dbReference type="RefSeq" id="WP_162672895.1">
    <property type="nucleotide sequence ID" value="NZ_LR593886.1"/>
</dbReference>
<dbReference type="InterPro" id="IPR037291">
    <property type="entry name" value="DUF4139"/>
</dbReference>
<evidence type="ECO:0000259" key="2">
    <source>
        <dbReference type="Pfam" id="PF13598"/>
    </source>
</evidence>
<dbReference type="Proteomes" id="UP000464178">
    <property type="component" value="Chromosome"/>
</dbReference>
<proteinExistence type="predicted"/>
<keyword evidence="4" id="KW-1185">Reference proteome</keyword>
<name>A0A6P2DMA9_9BACT</name>
<accession>A0A6P2DMA9</accession>
<feature type="domain" description="DUF4139" evidence="2">
    <location>
        <begin position="235"/>
        <end position="653"/>
    </location>
</feature>
<sequence>MASKWLLVAPVAGALGLGAGVGADRLLSAAGEAKQDLKPATTLPVTRVVLFNSGVGYFSRSGEVDGDARVDLTFPESDVNDLLKSMVLEDFGNGRISAVSYDSREPIARTLSSFAINLNNNPTFADIIAQLRGERIEVAVSATAANQPGKLTGTIVGIEKQKIPVGTQTTDAEVLNMWCAEGMRAIKMSDIQSLRFSNPVIESEFRRALEVLALSHDSQKKAVQLHFAGEAKRKVQVGYVIDAPIWKTSYRLLLKEQEKPYLQGWAMVENPTDEDWSTVKMALVSGRPISFKMDLYNPLYINRPTVEPELFASLRPITYRGDMSGRAKAGEQAKQDRERLFLRGMNEAEKMGPLVTTDDPIAGNPRSGFRNQAVTFGASVNSPIIGGSGPGTVVDESLRRFAGQWGELNASQRAAIVRDFNRTLPDQYRPMVNNYFAALDRAHGYVDRIDASTVMNAATAGALGDFFQYTIDHPVTLPRQKSALLPIVGKNIEGTRVSIYNAGVQAKHPLLGLRLKNTSGAHLNQGPITVFEGSTYAGDTRVLDVQPNEERLLSYAIDLGTEVDPKAGAGQQKITSVKAVKGIVTTTTKATEETTYKAVNRSQTDRTLLIEHPNHASQQFKLVDTDKPTEDTPEVLRFQLSIKAGDTRSFTVKEERDGVSTIALTNGAEDQIRYFVSLNEISAGLKNKLNEALKLKGAWDYTARELNQVNGDLQRFTVDQDRIRKNLRETPKESEVYATYLKKLSDQEKEIDALTAKQKGLTADEFGARKKYEDFLANISD</sequence>
<keyword evidence="1" id="KW-0175">Coiled coil</keyword>
<dbReference type="EMBL" id="LR593886">
    <property type="protein sequence ID" value="VTS02981.1"/>
    <property type="molecule type" value="Genomic_DNA"/>
</dbReference>
<feature type="coiled-coil region" evidence="1">
    <location>
        <begin position="737"/>
        <end position="764"/>
    </location>
</feature>